<evidence type="ECO:0000259" key="9">
    <source>
        <dbReference type="Pfam" id="PF02836"/>
    </source>
</evidence>
<evidence type="ECO:0000256" key="1">
    <source>
        <dbReference type="ARBA" id="ARBA00003025"/>
    </source>
</evidence>
<dbReference type="Pfam" id="PF02837">
    <property type="entry name" value="Glyco_hydro_2_N"/>
    <property type="match status" value="1"/>
</dbReference>
<dbReference type="GO" id="GO:0030246">
    <property type="term" value="F:carbohydrate binding"/>
    <property type="evidence" value="ECO:0007669"/>
    <property type="project" value="TreeGrafter"/>
</dbReference>
<dbReference type="Pfam" id="PF02836">
    <property type="entry name" value="Glyco_hydro_2_C"/>
    <property type="match status" value="1"/>
</dbReference>
<dbReference type="GO" id="GO:0004566">
    <property type="term" value="F:beta-glucuronidase activity"/>
    <property type="evidence" value="ECO:0007669"/>
    <property type="project" value="UniProtKB-EC"/>
</dbReference>
<dbReference type="PRINTS" id="PR00132">
    <property type="entry name" value="GLHYDRLASE2"/>
</dbReference>
<dbReference type="NCBIfam" id="NF007538">
    <property type="entry name" value="PRK10150.1"/>
    <property type="match status" value="1"/>
</dbReference>
<evidence type="ECO:0000256" key="3">
    <source>
        <dbReference type="ARBA" id="ARBA00012761"/>
    </source>
</evidence>
<dbReference type="FunFam" id="2.60.120.260:FF:000027">
    <property type="entry name" value="Beta-glucuronidase"/>
    <property type="match status" value="1"/>
</dbReference>
<dbReference type="PANTHER" id="PTHR10066">
    <property type="entry name" value="BETA-GLUCURONIDASE"/>
    <property type="match status" value="1"/>
</dbReference>
<organism evidence="11 12">
    <name type="scientific">Candidula unifasciata</name>
    <dbReference type="NCBI Taxonomy" id="100452"/>
    <lineage>
        <taxon>Eukaryota</taxon>
        <taxon>Metazoa</taxon>
        <taxon>Spiralia</taxon>
        <taxon>Lophotrochozoa</taxon>
        <taxon>Mollusca</taxon>
        <taxon>Gastropoda</taxon>
        <taxon>Heterobranchia</taxon>
        <taxon>Euthyneura</taxon>
        <taxon>Panpulmonata</taxon>
        <taxon>Eupulmonata</taxon>
        <taxon>Stylommatophora</taxon>
        <taxon>Helicina</taxon>
        <taxon>Helicoidea</taxon>
        <taxon>Geomitridae</taxon>
        <taxon>Candidula</taxon>
    </lineage>
</organism>
<feature type="domain" description="Glycoside hydrolase family 2 catalytic" evidence="9">
    <location>
        <begin position="314"/>
        <end position="580"/>
    </location>
</feature>
<dbReference type="EMBL" id="CAJHNH020002773">
    <property type="protein sequence ID" value="CAG5127682.1"/>
    <property type="molecule type" value="Genomic_DNA"/>
</dbReference>
<dbReference type="PANTHER" id="PTHR10066:SF67">
    <property type="entry name" value="BETA-GLUCURONIDASE"/>
    <property type="match status" value="1"/>
</dbReference>
<dbReference type="InterPro" id="IPR006102">
    <property type="entry name" value="Ig-like_GH2"/>
</dbReference>
<reference evidence="11" key="1">
    <citation type="submission" date="2021-04" db="EMBL/GenBank/DDBJ databases">
        <authorList>
            <consortium name="Molecular Ecology Group"/>
        </authorList>
    </citation>
    <scope>NUCLEOTIDE SEQUENCE</scope>
</reference>
<evidence type="ECO:0000256" key="2">
    <source>
        <dbReference type="ARBA" id="ARBA00007401"/>
    </source>
</evidence>
<protein>
    <recommendedName>
        <fullName evidence="4">Beta-glucuronidase</fullName>
        <ecNumber evidence="3">3.2.1.31</ecNumber>
    </recommendedName>
</protein>
<evidence type="ECO:0000256" key="5">
    <source>
        <dbReference type="ARBA" id="ARBA00022801"/>
    </source>
</evidence>
<dbReference type="InterPro" id="IPR008979">
    <property type="entry name" value="Galactose-bd-like_sf"/>
</dbReference>
<dbReference type="SUPFAM" id="SSF49303">
    <property type="entry name" value="beta-Galactosidase/glucuronidase domain"/>
    <property type="match status" value="1"/>
</dbReference>
<dbReference type="SUPFAM" id="SSF49785">
    <property type="entry name" value="Galactose-binding domain-like"/>
    <property type="match status" value="1"/>
</dbReference>
<dbReference type="OrthoDB" id="408532at2759"/>
<feature type="signal peptide" evidence="7">
    <location>
        <begin position="1"/>
        <end position="17"/>
    </location>
</feature>
<evidence type="ECO:0000313" key="11">
    <source>
        <dbReference type="EMBL" id="CAG5127682.1"/>
    </source>
</evidence>
<feature type="chain" id="PRO_5035717781" description="Beta-glucuronidase" evidence="7">
    <location>
        <begin position="18"/>
        <end position="582"/>
    </location>
</feature>
<dbReference type="EC" id="3.2.1.31" evidence="3"/>
<dbReference type="InterPro" id="IPR006101">
    <property type="entry name" value="Glyco_hydro_2"/>
</dbReference>
<keyword evidence="6" id="KW-0326">Glycosidase</keyword>
<dbReference type="GO" id="GO:0019391">
    <property type="term" value="P:glucuronoside catabolic process"/>
    <property type="evidence" value="ECO:0007669"/>
    <property type="project" value="TreeGrafter"/>
</dbReference>
<evidence type="ECO:0000259" key="8">
    <source>
        <dbReference type="Pfam" id="PF00703"/>
    </source>
</evidence>
<dbReference type="InterPro" id="IPR036156">
    <property type="entry name" value="Beta-gal/glucu_dom_sf"/>
</dbReference>
<dbReference type="InterPro" id="IPR006104">
    <property type="entry name" value="Glyco_hydro_2_N"/>
</dbReference>
<comment type="function">
    <text evidence="1">Plays an important role in the degradation of dermatan and keratan sulfates.</text>
</comment>
<keyword evidence="12" id="KW-1185">Reference proteome</keyword>
<dbReference type="InterPro" id="IPR013783">
    <property type="entry name" value="Ig-like_fold"/>
</dbReference>
<feature type="domain" description="Glycosyl hydrolases family 2 sugar binding" evidence="10">
    <location>
        <begin position="35"/>
        <end position="216"/>
    </location>
</feature>
<comment type="similarity">
    <text evidence="2">Belongs to the glycosyl hydrolase 2 family.</text>
</comment>
<evidence type="ECO:0000256" key="4">
    <source>
        <dbReference type="ARBA" id="ARBA00016205"/>
    </source>
</evidence>
<dbReference type="SUPFAM" id="SSF51445">
    <property type="entry name" value="(Trans)glycosidases"/>
    <property type="match status" value="1"/>
</dbReference>
<evidence type="ECO:0000256" key="6">
    <source>
        <dbReference type="ARBA" id="ARBA00023295"/>
    </source>
</evidence>
<proteinExistence type="inferred from homology"/>
<gene>
    <name evidence="11" type="ORF">CUNI_LOCUS13240</name>
</gene>
<dbReference type="GO" id="GO:0005975">
    <property type="term" value="P:carbohydrate metabolic process"/>
    <property type="evidence" value="ECO:0007669"/>
    <property type="project" value="InterPro"/>
</dbReference>
<dbReference type="Gene3D" id="2.60.40.10">
    <property type="entry name" value="Immunoglobulins"/>
    <property type="match status" value="1"/>
</dbReference>
<dbReference type="Proteomes" id="UP000678393">
    <property type="component" value="Unassembled WGS sequence"/>
</dbReference>
<dbReference type="FunFam" id="3.20.20.80:FF:000080">
    <property type="entry name" value="Beta-glucuronidase UidA"/>
    <property type="match status" value="1"/>
</dbReference>
<evidence type="ECO:0000313" key="12">
    <source>
        <dbReference type="Proteomes" id="UP000678393"/>
    </source>
</evidence>
<dbReference type="AlphaFoldDB" id="A0A8S3ZKC2"/>
<accession>A0A8S3ZKC2</accession>
<dbReference type="Gene3D" id="2.60.120.260">
    <property type="entry name" value="Galactose-binding domain-like"/>
    <property type="match status" value="1"/>
</dbReference>
<dbReference type="Gene3D" id="3.20.20.80">
    <property type="entry name" value="Glycosidases"/>
    <property type="match status" value="1"/>
</dbReference>
<feature type="non-terminal residue" evidence="11">
    <location>
        <position position="582"/>
    </location>
</feature>
<keyword evidence="7" id="KW-0732">Signal</keyword>
<comment type="caution">
    <text evidence="11">The sequence shown here is derived from an EMBL/GenBank/DDBJ whole genome shotgun (WGS) entry which is preliminary data.</text>
</comment>
<sequence length="582" mass="66866">MLLHVWLGVLLLHVCSASCGHGMLYPRDSESRQTKLLDGFWQFRADTSPARNQGFLEQWWTDRLLESGPVIDIPVPASYNDITEDKSLRDFIGWAWYDREFFVSSDWASNKRVVFRIDSAHYNAVVWVNGLEVVRHEGGHLPFEVEVQTVLKFNGPNYVTVAVNNTLTPETLPPGAIQYQTDTTMYPPGYFVQNLFQMDFFNYAGIHRHVRLYTTPLVYVDDITILTEVDNETVAWVNYTVAVAGGFSSQVEVTVEDANHHVVASSNTLTNVLAIPYPTLWWPVGMNSTVGYMYTLKVNVSGDIYRQPFGIRTVRVTEDQFLINEKPFYCLGVGKHEDADFRGRGLDYTLIAKDFNMLRWLGVNCIRTSHYPYAEEIMDFADRQGVAVIDESPGVSIINVNNFGNVSLQHHLDVMSELIRRDKNKPSVIMWSVANEPASDLDISVPYFKTILDFTKASDPAHRPTTFVSYKPFETDKVVKFADVICLNHYYGWYTDSGHLEVIRYQLRREFAGFRKLYKKPILFTEYGVDTIPGLHMNPSFVFSEEFQVSYLHEHHKVFDEARQQYLIGEMVWNFADFATIE</sequence>
<feature type="domain" description="Glycoside hydrolase family 2 immunoglobulin-like beta-sandwich" evidence="8">
    <location>
        <begin position="218"/>
        <end position="312"/>
    </location>
</feature>
<evidence type="ECO:0000259" key="10">
    <source>
        <dbReference type="Pfam" id="PF02837"/>
    </source>
</evidence>
<evidence type="ECO:0000256" key="7">
    <source>
        <dbReference type="SAM" id="SignalP"/>
    </source>
</evidence>
<dbReference type="InterPro" id="IPR006103">
    <property type="entry name" value="Glyco_hydro_2_cat"/>
</dbReference>
<dbReference type="GO" id="GO:0005615">
    <property type="term" value="C:extracellular space"/>
    <property type="evidence" value="ECO:0007669"/>
    <property type="project" value="TreeGrafter"/>
</dbReference>
<keyword evidence="5" id="KW-0378">Hydrolase</keyword>
<name>A0A8S3ZKC2_9EUPU</name>
<dbReference type="Pfam" id="PF00703">
    <property type="entry name" value="Glyco_hydro_2"/>
    <property type="match status" value="1"/>
</dbReference>
<dbReference type="InterPro" id="IPR017853">
    <property type="entry name" value="GH"/>
</dbReference>